<dbReference type="SUPFAM" id="SSF50729">
    <property type="entry name" value="PH domain-like"/>
    <property type="match status" value="1"/>
</dbReference>
<comment type="subcellular location">
    <subcellularLocation>
        <location evidence="1">Cytoplasm</location>
    </subcellularLocation>
</comment>
<protein>
    <submittedName>
        <fullName evidence="6">mRNA-decapping enzyme 1B</fullName>
    </submittedName>
</protein>
<reference evidence="6" key="1">
    <citation type="submission" date="2020-10" db="EMBL/GenBank/DDBJ databases">
        <title>Unveiling of a novel bifunctional photoreceptor, Dualchrome1, isolated from a cosmopolitan green alga.</title>
        <authorList>
            <person name="Suzuki S."/>
            <person name="Kawachi M."/>
        </authorList>
    </citation>
    <scope>NUCLEOTIDE SEQUENCE</scope>
    <source>
        <strain evidence="6">NIES 2893</strain>
    </source>
</reference>
<dbReference type="Proteomes" id="UP000660262">
    <property type="component" value="Unassembled WGS sequence"/>
</dbReference>
<evidence type="ECO:0000256" key="1">
    <source>
        <dbReference type="ARBA" id="ARBA00004496"/>
    </source>
</evidence>
<keyword evidence="7" id="KW-1185">Reference proteome</keyword>
<dbReference type="GO" id="GO:0006397">
    <property type="term" value="P:mRNA processing"/>
    <property type="evidence" value="ECO:0007669"/>
    <property type="project" value="UniProtKB-KW"/>
</dbReference>
<sequence>MAKGAGKTPAQAAAEAAASALQGMLTSSAGSAGKASSSSGATTMQAAQVSLSSLPPPNLDAPAAEMSLAVLRRIDSSISQVRAKASHVSLYDFNVETKSWSKRNIEGALFVVVRNNGARTAFQIIVLNRQSPENLVLDITPSLELETKPPYLLYKTTTGVNGLWFFDAENELPTIASVINSIQKAIAAVAAPPMLPMPPMPTMPPQPQMLPQPITPPPHMQMHMPQQPQQPQQPPTSHVTNLFAKLGVAANAAPPPMPPMPMSAGMPPMPAGMMPMQPPPHPAPAPTTQPRLTKEIVRTALQRLVQDDRFVSLVAAELEAALLEAQ</sequence>
<dbReference type="PANTHER" id="PTHR16290:SF0">
    <property type="entry name" value="DECAPPING PROTEIN 1, ISOFORM A"/>
    <property type="match status" value="1"/>
</dbReference>
<keyword evidence="3" id="KW-0963">Cytoplasm</keyword>
<evidence type="ECO:0000256" key="2">
    <source>
        <dbReference type="ARBA" id="ARBA00008778"/>
    </source>
</evidence>
<accession>A0A830HJ07</accession>
<dbReference type="OrthoDB" id="440673at2759"/>
<feature type="region of interest" description="Disordered" evidence="5">
    <location>
        <begin position="215"/>
        <end position="237"/>
    </location>
</feature>
<proteinExistence type="inferred from homology"/>
<keyword evidence="4" id="KW-0507">mRNA processing</keyword>
<comment type="similarity">
    <text evidence="2">Belongs to the DCP1 family.</text>
</comment>
<dbReference type="AlphaFoldDB" id="A0A830HJ07"/>
<dbReference type="PANTHER" id="PTHR16290">
    <property type="entry name" value="TRANSCRIPTION FACTOR SMIF DECAPPING ENZYME DCP1"/>
    <property type="match status" value="1"/>
</dbReference>
<dbReference type="GO" id="GO:0000932">
    <property type="term" value="C:P-body"/>
    <property type="evidence" value="ECO:0007669"/>
    <property type="project" value="TreeGrafter"/>
</dbReference>
<organism evidence="6 7">
    <name type="scientific">Pycnococcus provasolii</name>
    <dbReference type="NCBI Taxonomy" id="41880"/>
    <lineage>
        <taxon>Eukaryota</taxon>
        <taxon>Viridiplantae</taxon>
        <taxon>Chlorophyta</taxon>
        <taxon>Pseudoscourfieldiophyceae</taxon>
        <taxon>Pseudoscourfieldiales</taxon>
        <taxon>Pycnococcaceae</taxon>
        <taxon>Pycnococcus</taxon>
    </lineage>
</organism>
<dbReference type="InterPro" id="IPR010334">
    <property type="entry name" value="Dcp1"/>
</dbReference>
<evidence type="ECO:0000256" key="5">
    <source>
        <dbReference type="SAM" id="MobiDB-lite"/>
    </source>
</evidence>
<dbReference type="GO" id="GO:0003729">
    <property type="term" value="F:mRNA binding"/>
    <property type="evidence" value="ECO:0007669"/>
    <property type="project" value="TreeGrafter"/>
</dbReference>
<evidence type="ECO:0000313" key="7">
    <source>
        <dbReference type="Proteomes" id="UP000660262"/>
    </source>
</evidence>
<dbReference type="Pfam" id="PF06058">
    <property type="entry name" value="DCP1"/>
    <property type="match status" value="1"/>
</dbReference>
<evidence type="ECO:0000256" key="4">
    <source>
        <dbReference type="ARBA" id="ARBA00022664"/>
    </source>
</evidence>
<dbReference type="CDD" id="cd09804">
    <property type="entry name" value="Dcp1"/>
    <property type="match status" value="1"/>
</dbReference>
<dbReference type="GO" id="GO:0008047">
    <property type="term" value="F:enzyme activator activity"/>
    <property type="evidence" value="ECO:0007669"/>
    <property type="project" value="InterPro"/>
</dbReference>
<evidence type="ECO:0000313" key="6">
    <source>
        <dbReference type="EMBL" id="GHP06563.1"/>
    </source>
</evidence>
<gene>
    <name evidence="6" type="ORF">PPROV_000530800</name>
</gene>
<comment type="caution">
    <text evidence="6">The sequence shown here is derived from an EMBL/GenBank/DDBJ whole genome shotgun (WGS) entry which is preliminary data.</text>
</comment>
<feature type="compositionally biased region" description="Low complexity" evidence="5">
    <location>
        <begin position="220"/>
        <end position="230"/>
    </location>
</feature>
<evidence type="ECO:0000256" key="3">
    <source>
        <dbReference type="ARBA" id="ARBA00022490"/>
    </source>
</evidence>
<dbReference type="GO" id="GO:0000290">
    <property type="term" value="P:deadenylation-dependent decapping of nuclear-transcribed mRNA"/>
    <property type="evidence" value="ECO:0007669"/>
    <property type="project" value="InterPro"/>
</dbReference>
<dbReference type="Gene3D" id="2.30.29.30">
    <property type="entry name" value="Pleckstrin-homology domain (PH domain)/Phosphotyrosine-binding domain (PTB)"/>
    <property type="match status" value="1"/>
</dbReference>
<dbReference type="InterPro" id="IPR011993">
    <property type="entry name" value="PH-like_dom_sf"/>
</dbReference>
<dbReference type="EMBL" id="BNJQ01000013">
    <property type="protein sequence ID" value="GHP06563.1"/>
    <property type="molecule type" value="Genomic_DNA"/>
</dbReference>
<dbReference type="GO" id="GO:0031087">
    <property type="term" value="P:deadenylation-independent decapping of nuclear-transcribed mRNA"/>
    <property type="evidence" value="ECO:0007669"/>
    <property type="project" value="TreeGrafter"/>
</dbReference>
<name>A0A830HJ07_9CHLO</name>